<dbReference type="EMBL" id="JARKIF010000022">
    <property type="protein sequence ID" value="KAJ7616528.1"/>
    <property type="molecule type" value="Genomic_DNA"/>
</dbReference>
<name>A0AAD7FF02_9AGAR</name>
<dbReference type="AlphaFoldDB" id="A0AAD7FF02"/>
<feature type="transmembrane region" description="Helical" evidence="1">
    <location>
        <begin position="29"/>
        <end position="51"/>
    </location>
</feature>
<evidence type="ECO:0000313" key="3">
    <source>
        <dbReference type="Proteomes" id="UP001221142"/>
    </source>
</evidence>
<keyword evidence="1" id="KW-0472">Membrane</keyword>
<dbReference type="Proteomes" id="UP001221142">
    <property type="component" value="Unassembled WGS sequence"/>
</dbReference>
<protein>
    <submittedName>
        <fullName evidence="2">Uncharacterized protein</fullName>
    </submittedName>
</protein>
<evidence type="ECO:0000256" key="1">
    <source>
        <dbReference type="SAM" id="Phobius"/>
    </source>
</evidence>
<comment type="caution">
    <text evidence="2">The sequence shown here is derived from an EMBL/GenBank/DDBJ whole genome shotgun (WGS) entry which is preliminary data.</text>
</comment>
<accession>A0AAD7FF02</accession>
<organism evidence="2 3">
    <name type="scientific">Roridomyces roridus</name>
    <dbReference type="NCBI Taxonomy" id="1738132"/>
    <lineage>
        <taxon>Eukaryota</taxon>
        <taxon>Fungi</taxon>
        <taxon>Dikarya</taxon>
        <taxon>Basidiomycota</taxon>
        <taxon>Agaricomycotina</taxon>
        <taxon>Agaricomycetes</taxon>
        <taxon>Agaricomycetidae</taxon>
        <taxon>Agaricales</taxon>
        <taxon>Marasmiineae</taxon>
        <taxon>Mycenaceae</taxon>
        <taxon>Roridomyces</taxon>
    </lineage>
</organism>
<evidence type="ECO:0000313" key="2">
    <source>
        <dbReference type="EMBL" id="KAJ7616528.1"/>
    </source>
</evidence>
<keyword evidence="3" id="KW-1185">Reference proteome</keyword>
<proteinExistence type="predicted"/>
<reference evidence="2" key="1">
    <citation type="submission" date="2023-03" db="EMBL/GenBank/DDBJ databases">
        <title>Massive genome expansion in bonnet fungi (Mycena s.s.) driven by repeated elements and novel gene families across ecological guilds.</title>
        <authorList>
            <consortium name="Lawrence Berkeley National Laboratory"/>
            <person name="Harder C.B."/>
            <person name="Miyauchi S."/>
            <person name="Viragh M."/>
            <person name="Kuo A."/>
            <person name="Thoen E."/>
            <person name="Andreopoulos B."/>
            <person name="Lu D."/>
            <person name="Skrede I."/>
            <person name="Drula E."/>
            <person name="Henrissat B."/>
            <person name="Morin E."/>
            <person name="Kohler A."/>
            <person name="Barry K."/>
            <person name="LaButti K."/>
            <person name="Morin E."/>
            <person name="Salamov A."/>
            <person name="Lipzen A."/>
            <person name="Mereny Z."/>
            <person name="Hegedus B."/>
            <person name="Baldrian P."/>
            <person name="Stursova M."/>
            <person name="Weitz H."/>
            <person name="Taylor A."/>
            <person name="Grigoriev I.V."/>
            <person name="Nagy L.G."/>
            <person name="Martin F."/>
            <person name="Kauserud H."/>
        </authorList>
    </citation>
    <scope>NUCLEOTIDE SEQUENCE</scope>
    <source>
        <strain evidence="2">9284</strain>
    </source>
</reference>
<sequence>MPDVPLPPATRTQQKRVEPCLPPELEHTIFVLAAYADPLSVPILILVAWRVKRWVERLRYRVMLFSGGLAGLGGERMPPRVSEELARDPRFVWMMCAQFIQDWHMGALSGVDYWTRAEDFVTRRRAGLLEYALENDESLRLDLP</sequence>
<keyword evidence="1" id="KW-1133">Transmembrane helix</keyword>
<keyword evidence="1" id="KW-0812">Transmembrane</keyword>
<gene>
    <name evidence="2" type="ORF">FB45DRAFT_1063956</name>
</gene>